<dbReference type="Proteomes" id="UP001152747">
    <property type="component" value="Unassembled WGS sequence"/>
</dbReference>
<evidence type="ECO:0000256" key="1">
    <source>
        <dbReference type="SAM" id="Phobius"/>
    </source>
</evidence>
<sequence>MSVNFESPSSVYSKSSTIIPIEDENPEYHEIKELFEDPNEYEVPDSQKHKNSNNDTNSRTFLVEPKWFSDYRAGKRKDSVNNIPDGFRITRKYEITTVACLKDPNRPYLPPGFNNTVKTRQDLSEINVESKERLIVIKMIEEKTTNLKTNEISTRQREELAKDALKLPERKKTPTPINMSKYIWIFIIVLIILTVLVFVAVRSFPVSYQWYVNTKSLEIIG</sequence>
<name>A0A9P1J2A7_9PELO</name>
<keyword evidence="1" id="KW-0812">Transmembrane</keyword>
<keyword evidence="1" id="KW-1133">Transmembrane helix</keyword>
<evidence type="ECO:0000313" key="2">
    <source>
        <dbReference type="EMBL" id="CAI5455236.1"/>
    </source>
</evidence>
<gene>
    <name evidence="2" type="ORF">CAMP_LOCUS17873</name>
</gene>
<keyword evidence="3" id="KW-1185">Reference proteome</keyword>
<organism evidence="2 3">
    <name type="scientific">Caenorhabditis angaria</name>
    <dbReference type="NCBI Taxonomy" id="860376"/>
    <lineage>
        <taxon>Eukaryota</taxon>
        <taxon>Metazoa</taxon>
        <taxon>Ecdysozoa</taxon>
        <taxon>Nematoda</taxon>
        <taxon>Chromadorea</taxon>
        <taxon>Rhabditida</taxon>
        <taxon>Rhabditina</taxon>
        <taxon>Rhabditomorpha</taxon>
        <taxon>Rhabditoidea</taxon>
        <taxon>Rhabditidae</taxon>
        <taxon>Peloderinae</taxon>
        <taxon>Caenorhabditis</taxon>
    </lineage>
</organism>
<proteinExistence type="predicted"/>
<dbReference type="AlphaFoldDB" id="A0A9P1J2A7"/>
<comment type="caution">
    <text evidence="2">The sequence shown here is derived from an EMBL/GenBank/DDBJ whole genome shotgun (WGS) entry which is preliminary data.</text>
</comment>
<protein>
    <submittedName>
        <fullName evidence="2">Uncharacterized protein</fullName>
    </submittedName>
</protein>
<keyword evidence="1" id="KW-0472">Membrane</keyword>
<accession>A0A9P1J2A7</accession>
<evidence type="ECO:0000313" key="3">
    <source>
        <dbReference type="Proteomes" id="UP001152747"/>
    </source>
</evidence>
<dbReference type="EMBL" id="CANHGI010000006">
    <property type="protein sequence ID" value="CAI5455236.1"/>
    <property type="molecule type" value="Genomic_DNA"/>
</dbReference>
<reference evidence="2" key="1">
    <citation type="submission" date="2022-11" db="EMBL/GenBank/DDBJ databases">
        <authorList>
            <person name="Kikuchi T."/>
        </authorList>
    </citation>
    <scope>NUCLEOTIDE SEQUENCE</scope>
    <source>
        <strain evidence="2">PS1010</strain>
    </source>
</reference>
<feature type="transmembrane region" description="Helical" evidence="1">
    <location>
        <begin position="182"/>
        <end position="201"/>
    </location>
</feature>